<evidence type="ECO:0000259" key="3">
    <source>
        <dbReference type="PROSITE" id="PS51186"/>
    </source>
</evidence>
<gene>
    <name evidence="4" type="ORF">DI603_03115</name>
</gene>
<reference evidence="4 5" key="1">
    <citation type="submission" date="2017-08" db="EMBL/GenBank/DDBJ databases">
        <title>Infants hospitalized years apart are colonized by the same room-sourced microbial strains.</title>
        <authorList>
            <person name="Brooks B."/>
            <person name="Olm M.R."/>
            <person name="Firek B.A."/>
            <person name="Baker R."/>
            <person name="Thomas B.C."/>
            <person name="Morowitz M.J."/>
            <person name="Banfield J.F."/>
        </authorList>
    </citation>
    <scope>NUCLEOTIDE SEQUENCE [LARGE SCALE GENOMIC DNA]</scope>
    <source>
        <strain evidence="4">S2_012_000_R2_81</strain>
    </source>
</reference>
<evidence type="ECO:0000256" key="1">
    <source>
        <dbReference type="ARBA" id="ARBA00022679"/>
    </source>
</evidence>
<keyword evidence="1 4" id="KW-0808">Transferase</keyword>
<dbReference type="AlphaFoldDB" id="A0A2W5E3Z9"/>
<name>A0A2W5E3Z9_9BURK</name>
<dbReference type="InterPro" id="IPR000182">
    <property type="entry name" value="GNAT_dom"/>
</dbReference>
<dbReference type="EMBL" id="QFOD01000002">
    <property type="protein sequence ID" value="PZP35770.1"/>
    <property type="molecule type" value="Genomic_DNA"/>
</dbReference>
<dbReference type="Pfam" id="PF00583">
    <property type="entry name" value="Acetyltransf_1"/>
    <property type="match status" value="1"/>
</dbReference>
<dbReference type="InterPro" id="IPR050832">
    <property type="entry name" value="Bact_Acetyltransf"/>
</dbReference>
<dbReference type="PANTHER" id="PTHR43877">
    <property type="entry name" value="AMINOALKYLPHOSPHONATE N-ACETYLTRANSFERASE-RELATED-RELATED"/>
    <property type="match status" value="1"/>
</dbReference>
<comment type="caution">
    <text evidence="4">The sequence shown here is derived from an EMBL/GenBank/DDBJ whole genome shotgun (WGS) entry which is preliminary data.</text>
</comment>
<evidence type="ECO:0000313" key="4">
    <source>
        <dbReference type="EMBL" id="PZP35770.1"/>
    </source>
</evidence>
<dbReference type="PROSITE" id="PS51186">
    <property type="entry name" value="GNAT"/>
    <property type="match status" value="1"/>
</dbReference>
<evidence type="ECO:0000313" key="5">
    <source>
        <dbReference type="Proteomes" id="UP000249633"/>
    </source>
</evidence>
<dbReference type="PANTHER" id="PTHR43877:SF2">
    <property type="entry name" value="AMINOALKYLPHOSPHONATE N-ACETYLTRANSFERASE-RELATED"/>
    <property type="match status" value="1"/>
</dbReference>
<protein>
    <submittedName>
        <fullName evidence="4">N-acetyltransferase</fullName>
    </submittedName>
</protein>
<dbReference type="CDD" id="cd04301">
    <property type="entry name" value="NAT_SF"/>
    <property type="match status" value="1"/>
</dbReference>
<proteinExistence type="predicted"/>
<dbReference type="InterPro" id="IPR016181">
    <property type="entry name" value="Acyl_CoA_acyltransferase"/>
</dbReference>
<evidence type="ECO:0000256" key="2">
    <source>
        <dbReference type="ARBA" id="ARBA00023315"/>
    </source>
</evidence>
<dbReference type="Proteomes" id="UP000249633">
    <property type="component" value="Unassembled WGS sequence"/>
</dbReference>
<dbReference type="Gene3D" id="3.40.630.30">
    <property type="match status" value="1"/>
</dbReference>
<dbReference type="SUPFAM" id="SSF55729">
    <property type="entry name" value="Acyl-CoA N-acyltransferases (Nat)"/>
    <property type="match status" value="1"/>
</dbReference>
<feature type="domain" description="N-acetyltransferase" evidence="3">
    <location>
        <begin position="2"/>
        <end position="161"/>
    </location>
</feature>
<keyword evidence="2" id="KW-0012">Acyltransferase</keyword>
<accession>A0A2W5E3Z9</accession>
<sequence length="161" mass="17243">MTALRPMPAERFAAFAEESQQAYADDNVLAGRWPEAGALQQARAEFARLLPQGVATPGHRLYEILEKASGQCVGVLWLALQQAGAERVGYVYNLRVGSAFRGRGHARAAMQLAEAEVLAAGGVRMALHVFGFNTSAQALYRSLGYGITGLNMAKPLRIPGA</sequence>
<dbReference type="GO" id="GO:0016747">
    <property type="term" value="F:acyltransferase activity, transferring groups other than amino-acyl groups"/>
    <property type="evidence" value="ECO:0007669"/>
    <property type="project" value="InterPro"/>
</dbReference>
<organism evidence="4 5">
    <name type="scientific">Roseateles depolymerans</name>
    <dbReference type="NCBI Taxonomy" id="76731"/>
    <lineage>
        <taxon>Bacteria</taxon>
        <taxon>Pseudomonadati</taxon>
        <taxon>Pseudomonadota</taxon>
        <taxon>Betaproteobacteria</taxon>
        <taxon>Burkholderiales</taxon>
        <taxon>Sphaerotilaceae</taxon>
        <taxon>Roseateles</taxon>
    </lineage>
</organism>